<proteinExistence type="predicted"/>
<name>A0A7R9WSJ0_9STRA</name>
<evidence type="ECO:0000313" key="1">
    <source>
        <dbReference type="EMBL" id="CAD8334103.1"/>
    </source>
</evidence>
<gene>
    <name evidence="1" type="ORF">CAUS1442_LOCUS6208</name>
</gene>
<dbReference type="Gene3D" id="4.10.520.10">
    <property type="entry name" value="IHF-like DNA-binding proteins"/>
    <property type="match status" value="1"/>
</dbReference>
<reference evidence="1" key="1">
    <citation type="submission" date="2021-01" db="EMBL/GenBank/DDBJ databases">
        <authorList>
            <person name="Corre E."/>
            <person name="Pelletier E."/>
            <person name="Niang G."/>
            <person name="Scheremetjew M."/>
            <person name="Finn R."/>
            <person name="Kale V."/>
            <person name="Holt S."/>
            <person name="Cochrane G."/>
            <person name="Meng A."/>
            <person name="Brown T."/>
            <person name="Cohen L."/>
        </authorList>
    </citation>
    <scope>NUCLEOTIDE SEQUENCE</scope>
    <source>
        <strain evidence="1">CCMP3328</strain>
    </source>
</reference>
<dbReference type="AlphaFoldDB" id="A0A7R9WSJ0"/>
<sequence length="129" mass="13578">MAQVWQSSGTVTKVHLQPPLAAMAPMKAAMKAGGKAMTKGAIADSLAEKCELKKTVASKVMNTLAEIATAEVKKAGIFTLPGLCRIKTRMKPATKAGKREIFGKMTIVKAKPAKKIVKAFPVAALKASI</sequence>
<dbReference type="SUPFAM" id="SSF47729">
    <property type="entry name" value="IHF-like DNA-binding proteins"/>
    <property type="match status" value="1"/>
</dbReference>
<dbReference type="GO" id="GO:0003677">
    <property type="term" value="F:DNA binding"/>
    <property type="evidence" value="ECO:0007669"/>
    <property type="project" value="InterPro"/>
</dbReference>
<dbReference type="InterPro" id="IPR000119">
    <property type="entry name" value="Hist_DNA-bd"/>
</dbReference>
<dbReference type="EMBL" id="HBEF01009865">
    <property type="protein sequence ID" value="CAD8334103.1"/>
    <property type="molecule type" value="Transcribed_RNA"/>
</dbReference>
<accession>A0A7R9WSJ0</accession>
<dbReference type="CDD" id="cd13834">
    <property type="entry name" value="HU_like"/>
    <property type="match status" value="1"/>
</dbReference>
<dbReference type="Pfam" id="PF00216">
    <property type="entry name" value="Bac_DNA_binding"/>
    <property type="match status" value="1"/>
</dbReference>
<dbReference type="InterPro" id="IPR010992">
    <property type="entry name" value="IHF-like_DNA-bd_dom_sf"/>
</dbReference>
<organism evidence="1">
    <name type="scientific">Craspedostauros australis</name>
    <dbReference type="NCBI Taxonomy" id="1486917"/>
    <lineage>
        <taxon>Eukaryota</taxon>
        <taxon>Sar</taxon>
        <taxon>Stramenopiles</taxon>
        <taxon>Ochrophyta</taxon>
        <taxon>Bacillariophyta</taxon>
        <taxon>Bacillariophyceae</taxon>
        <taxon>Bacillariophycidae</taxon>
        <taxon>Naviculales</taxon>
        <taxon>Naviculaceae</taxon>
        <taxon>Craspedostauros</taxon>
    </lineage>
</organism>
<protein>
    <submittedName>
        <fullName evidence="1">Uncharacterized protein</fullName>
    </submittedName>
</protein>
<dbReference type="GO" id="GO:0030527">
    <property type="term" value="F:structural constituent of chromatin"/>
    <property type="evidence" value="ECO:0007669"/>
    <property type="project" value="InterPro"/>
</dbReference>